<dbReference type="EMBL" id="AAGK01000004">
    <property type="protein sequence ID" value="EAN31933.1"/>
    <property type="molecule type" value="Genomic_DNA"/>
</dbReference>
<dbReference type="Proteomes" id="UP000001949">
    <property type="component" value="Unassembled WGS sequence"/>
</dbReference>
<sequence length="28" mass="3385">MELVRFDGVEWISCHFVISKLVFSQPWM</sequence>
<comment type="caution">
    <text evidence="1">The sequence shown here is derived from an EMBL/GenBank/DDBJ whole genome shotgun (WGS) entry which is preliminary data.</text>
</comment>
<gene>
    <name evidence="1" type="ordered locus">TP04_0581</name>
</gene>
<dbReference type="InParanoid" id="Q4N1Z6"/>
<proteinExistence type="predicted"/>
<protein>
    <submittedName>
        <fullName evidence="1">Uncharacterized protein</fullName>
    </submittedName>
</protein>
<reference evidence="1 2" key="1">
    <citation type="journal article" date="2005" name="Science">
        <title>Genome sequence of Theileria parva, a bovine pathogen that transforms lymphocytes.</title>
        <authorList>
            <person name="Gardner M.J."/>
            <person name="Bishop R."/>
            <person name="Shah T."/>
            <person name="de Villiers E.P."/>
            <person name="Carlton J.M."/>
            <person name="Hall N."/>
            <person name="Ren Q."/>
            <person name="Paulsen I.T."/>
            <person name="Pain A."/>
            <person name="Berriman M."/>
            <person name="Wilson R.J.M."/>
            <person name="Sato S."/>
            <person name="Ralph S.A."/>
            <person name="Mann D.J."/>
            <person name="Xiong Z."/>
            <person name="Shallom S.J."/>
            <person name="Weidman J."/>
            <person name="Jiang L."/>
            <person name="Lynn J."/>
            <person name="Weaver B."/>
            <person name="Shoaibi A."/>
            <person name="Domingo A.R."/>
            <person name="Wasawo D."/>
            <person name="Crabtree J."/>
            <person name="Wortman J.R."/>
            <person name="Haas B."/>
            <person name="Angiuoli S.V."/>
            <person name="Creasy T.H."/>
            <person name="Lu C."/>
            <person name="Suh B."/>
            <person name="Silva J.C."/>
            <person name="Utterback T.R."/>
            <person name="Feldblyum T.V."/>
            <person name="Pertea M."/>
            <person name="Allen J."/>
            <person name="Nierman W.C."/>
            <person name="Taracha E.L.N."/>
            <person name="Salzberg S.L."/>
            <person name="White O.R."/>
            <person name="Fitzhugh H.A."/>
            <person name="Morzaria S."/>
            <person name="Venter J.C."/>
            <person name="Fraser C.M."/>
            <person name="Nene V."/>
        </authorList>
    </citation>
    <scope>NUCLEOTIDE SEQUENCE [LARGE SCALE GENOMIC DNA]</scope>
    <source>
        <strain evidence="1 2">Muguga</strain>
    </source>
</reference>
<dbReference type="AlphaFoldDB" id="Q4N1Z6"/>
<name>Q4N1Z6_THEPA</name>
<accession>Q4N1Z6</accession>
<organism evidence="1 2">
    <name type="scientific">Theileria parva</name>
    <name type="common">East coast fever infection agent</name>
    <dbReference type="NCBI Taxonomy" id="5875"/>
    <lineage>
        <taxon>Eukaryota</taxon>
        <taxon>Sar</taxon>
        <taxon>Alveolata</taxon>
        <taxon>Apicomplexa</taxon>
        <taxon>Aconoidasida</taxon>
        <taxon>Piroplasmida</taxon>
        <taxon>Theileriidae</taxon>
        <taxon>Theileria</taxon>
    </lineage>
</organism>
<evidence type="ECO:0000313" key="1">
    <source>
        <dbReference type="EMBL" id="EAN31933.1"/>
    </source>
</evidence>
<keyword evidence="2" id="KW-1185">Reference proteome</keyword>
<evidence type="ECO:0000313" key="2">
    <source>
        <dbReference type="Proteomes" id="UP000001949"/>
    </source>
</evidence>